<sequence>MESSWGRCRHLNLPSAIEVNVRICVFAGSNSGHSSVYERAASSVGALLAERGIGVVYGGAAVGLMGVMADAALAAGGQVIGVIPQALVEREVAHFGLTELRVVTSMHERKALMAELSDGFIALPGGLGTLEELFEVWTWAQLGDHAKPCAVLNEAGFYDRLLEFLDIVVDEGFLKAIHRDALLVRSEAAAILDALADFRAPVETKWLAGQN</sequence>
<comment type="similarity">
    <text evidence="2 3">Belongs to the LOG family.</text>
</comment>
<keyword evidence="5" id="KW-1185">Reference proteome</keyword>
<dbReference type="Pfam" id="PF03641">
    <property type="entry name" value="Lysine_decarbox"/>
    <property type="match status" value="1"/>
</dbReference>
<evidence type="ECO:0000256" key="2">
    <source>
        <dbReference type="ARBA" id="ARBA00006763"/>
    </source>
</evidence>
<dbReference type="AlphaFoldDB" id="A0A6I4IZH7"/>
<dbReference type="InterPro" id="IPR031100">
    <property type="entry name" value="LOG_fam"/>
</dbReference>
<accession>A0A6I4IZH7</accession>
<keyword evidence="3" id="KW-0203">Cytokinin biosynthesis</keyword>
<dbReference type="GO" id="GO:0009691">
    <property type="term" value="P:cytokinin biosynthetic process"/>
    <property type="evidence" value="ECO:0007669"/>
    <property type="project" value="UniProtKB-UniRule"/>
</dbReference>
<name>A0A6I4IZH7_9SPHN</name>
<evidence type="ECO:0000313" key="4">
    <source>
        <dbReference type="EMBL" id="MVO76821.1"/>
    </source>
</evidence>
<dbReference type="Proteomes" id="UP000441389">
    <property type="component" value="Unassembled WGS sequence"/>
</dbReference>
<evidence type="ECO:0000256" key="3">
    <source>
        <dbReference type="RuleBase" id="RU363015"/>
    </source>
</evidence>
<dbReference type="EMBL" id="WQMS01000002">
    <property type="protein sequence ID" value="MVO76821.1"/>
    <property type="molecule type" value="Genomic_DNA"/>
</dbReference>
<dbReference type="GO" id="GO:0005829">
    <property type="term" value="C:cytosol"/>
    <property type="evidence" value="ECO:0007669"/>
    <property type="project" value="TreeGrafter"/>
</dbReference>
<dbReference type="PANTHER" id="PTHR31223:SF70">
    <property type="entry name" value="LOG FAMILY PROTEIN YJL055W"/>
    <property type="match status" value="1"/>
</dbReference>
<reference evidence="4 5" key="1">
    <citation type="submission" date="2019-12" db="EMBL/GenBank/DDBJ databases">
        <authorList>
            <person name="Huq M.A."/>
        </authorList>
    </citation>
    <scope>NUCLEOTIDE SEQUENCE [LARGE SCALE GENOMIC DNA]</scope>
    <source>
        <strain evidence="4 5">MAH-20</strain>
    </source>
</reference>
<dbReference type="Gene3D" id="3.40.50.450">
    <property type="match status" value="1"/>
</dbReference>
<comment type="caution">
    <text evidence="4">The sequence shown here is derived from an EMBL/GenBank/DDBJ whole genome shotgun (WGS) entry which is preliminary data.</text>
</comment>
<dbReference type="SUPFAM" id="SSF102405">
    <property type="entry name" value="MCP/YpsA-like"/>
    <property type="match status" value="1"/>
</dbReference>
<dbReference type="GO" id="GO:0008714">
    <property type="term" value="F:AMP nucleosidase activity"/>
    <property type="evidence" value="ECO:0007669"/>
    <property type="project" value="UniProtKB-EC"/>
</dbReference>
<keyword evidence="3" id="KW-0378">Hydrolase</keyword>
<comment type="catalytic activity">
    <reaction evidence="1">
        <text>AMP + H2O = D-ribose 5-phosphate + adenine</text>
        <dbReference type="Rhea" id="RHEA:20129"/>
        <dbReference type="ChEBI" id="CHEBI:15377"/>
        <dbReference type="ChEBI" id="CHEBI:16708"/>
        <dbReference type="ChEBI" id="CHEBI:78346"/>
        <dbReference type="ChEBI" id="CHEBI:456215"/>
        <dbReference type="EC" id="3.2.2.4"/>
    </reaction>
</comment>
<dbReference type="NCBIfam" id="TIGR00730">
    <property type="entry name" value="Rossman fold protein, TIGR00730 family"/>
    <property type="match status" value="1"/>
</dbReference>
<dbReference type="EC" id="3.2.2.n1" evidence="3"/>
<evidence type="ECO:0000313" key="5">
    <source>
        <dbReference type="Proteomes" id="UP000441389"/>
    </source>
</evidence>
<proteinExistence type="inferred from homology"/>
<dbReference type="InterPro" id="IPR005269">
    <property type="entry name" value="LOG"/>
</dbReference>
<dbReference type="RefSeq" id="WP_157025764.1">
    <property type="nucleotide sequence ID" value="NZ_WQMS01000002.1"/>
</dbReference>
<gene>
    <name evidence="4" type="ORF">GON01_02550</name>
</gene>
<organism evidence="4 5">
    <name type="scientific">Sphingomonas horti</name>
    <dbReference type="NCBI Taxonomy" id="2682842"/>
    <lineage>
        <taxon>Bacteria</taxon>
        <taxon>Pseudomonadati</taxon>
        <taxon>Pseudomonadota</taxon>
        <taxon>Alphaproteobacteria</taxon>
        <taxon>Sphingomonadales</taxon>
        <taxon>Sphingomonadaceae</taxon>
        <taxon>Sphingomonas</taxon>
    </lineage>
</organism>
<dbReference type="PANTHER" id="PTHR31223">
    <property type="entry name" value="LOG FAMILY PROTEIN YJL055W"/>
    <property type="match status" value="1"/>
</dbReference>
<evidence type="ECO:0000256" key="1">
    <source>
        <dbReference type="ARBA" id="ARBA00000274"/>
    </source>
</evidence>
<protein>
    <recommendedName>
        <fullName evidence="3">Cytokinin riboside 5'-monophosphate phosphoribohydrolase</fullName>
        <ecNumber evidence="3">3.2.2.n1</ecNumber>
    </recommendedName>
</protein>